<dbReference type="HAMAP" id="MF_04003">
    <property type="entry name" value="PPV_L2"/>
    <property type="match status" value="1"/>
</dbReference>
<dbReference type="GO" id="GO:0042025">
    <property type="term" value="C:host cell nucleus"/>
    <property type="evidence" value="ECO:0007669"/>
    <property type="project" value="UniProtKB-SubCell"/>
</dbReference>
<protein>
    <recommendedName>
        <fullName evidence="15">Minor capsid protein L2</fullName>
    </recommendedName>
</protein>
<dbReference type="GO" id="GO:0075521">
    <property type="term" value="P:microtubule-dependent intracellular transport of viral material towards nucleus"/>
    <property type="evidence" value="ECO:0007669"/>
    <property type="project" value="UniProtKB-UniRule"/>
</dbReference>
<keyword evidence="1 15" id="KW-1163">Viral penetration into host nucleus</keyword>
<comment type="caution">
    <text evidence="15">Lacks conserved residue(s) required for the propagation of feature annotation.</text>
</comment>
<dbReference type="Proteomes" id="UP000136198">
    <property type="component" value="Genome"/>
</dbReference>
<feature type="region of interest" description="Disordered" evidence="16">
    <location>
        <begin position="74"/>
        <end position="95"/>
    </location>
</feature>
<keyword evidence="11 15" id="KW-1176">Cytoplasmic inwards viral transport</keyword>
<feature type="disulfide bond" evidence="15">
    <location>
        <begin position="21"/>
        <end position="27"/>
    </location>
</feature>
<organism evidence="17 20">
    <name type="scientific">Human papillomavirus 52</name>
    <dbReference type="NCBI Taxonomy" id="10618"/>
    <lineage>
        <taxon>Viruses</taxon>
        <taxon>Monodnaviria</taxon>
        <taxon>Shotokuvirae</taxon>
        <taxon>Cossaviricota</taxon>
        <taxon>Papovaviricetes</taxon>
        <taxon>Zurhausenvirales</taxon>
        <taxon>Papillomaviridae</taxon>
        <taxon>Firstpapillomavirinae</taxon>
        <taxon>Alphapapillomavirus</taxon>
        <taxon>Alphapapillomavirus 9</taxon>
    </lineage>
</organism>
<sequence length="466" mass="50367">MRYRRSTRHKRASATQLYQTCKASGTCPPDVIPKVEGTTIADQLLKYGSLGVFFGGLGIGTGAGSGGRAGYVPLSTRPPTSSITTSTIRPPVTVEPIGPLEPSIVSMIEETTFIESGAPAPSIPSATGFDVTTSANNTPAIINVTSIGESSVQSVSTHLNPTFTEPSIIQPPAPAEASGHVLFSSPTISTHTYEEIPMDTFVTSTDSSSVTSSTPIPGSRPTTRLGLYSRATQQVKVVDPAFMSSPHKLVTYNNPVFEGVDTDETIIFDRSQLLPAPDPDFLDIIALHRPALTSRRGTVRFSRLGNKATLRTRSGKQIGARVHYYHDISPIQPAEVQEDIELQPLLPQSVSPYTINDGLYDVYADSLQQPTFHLPSTLSTHNNTFTVPINSGIDFVYQPTMSIESGPDIPLPSLPTHTPFVPIAPTAPSTSIIVDGTDFILHPSYFLLRRRRKRFPYFFTDVRVAA</sequence>
<keyword evidence="12 15" id="KW-0238">DNA-binding</keyword>
<dbReference type="Proteomes" id="UP000175334">
    <property type="component" value="Genome"/>
</dbReference>
<evidence type="ECO:0000256" key="2">
    <source>
        <dbReference type="ARBA" id="ARBA00022553"/>
    </source>
</evidence>
<name>A0A159DS57_HPV52</name>
<evidence type="ECO:0000256" key="8">
    <source>
        <dbReference type="ARBA" id="ARBA00022921"/>
    </source>
</evidence>
<evidence type="ECO:0000256" key="10">
    <source>
        <dbReference type="ARBA" id="ARBA00023046"/>
    </source>
</evidence>
<keyword evidence="7 15" id="KW-0946">Virion</keyword>
<evidence type="ECO:0000256" key="9">
    <source>
        <dbReference type="ARBA" id="ARBA00022952"/>
    </source>
</evidence>
<feature type="compositionally biased region" description="Low complexity" evidence="16">
    <location>
        <begin position="74"/>
        <end position="94"/>
    </location>
</feature>
<keyword evidence="3 15" id="KW-0167">Capsid protein</keyword>
<evidence type="ECO:0000256" key="15">
    <source>
        <dbReference type="HAMAP-Rule" id="MF_04003"/>
    </source>
</evidence>
<comment type="subcellular location">
    <subcellularLocation>
        <location evidence="15">Virion</location>
    </subcellularLocation>
    <subcellularLocation>
        <location evidence="15">Host nucleus</location>
    </subcellularLocation>
</comment>
<dbReference type="GO" id="GO:0043657">
    <property type="term" value="C:host cell"/>
    <property type="evidence" value="ECO:0007669"/>
    <property type="project" value="GOC"/>
</dbReference>
<dbReference type="GO" id="GO:0019028">
    <property type="term" value="C:viral capsid"/>
    <property type="evidence" value="ECO:0007669"/>
    <property type="project" value="UniProtKB-UniRule"/>
</dbReference>
<proteinExistence type="inferred from homology"/>
<evidence type="ECO:0000256" key="5">
    <source>
        <dbReference type="ARBA" id="ARBA00022581"/>
    </source>
</evidence>
<accession>A0A159DS57</accession>
<evidence type="ECO:0000256" key="7">
    <source>
        <dbReference type="ARBA" id="ARBA00022844"/>
    </source>
</evidence>
<keyword evidence="10" id="KW-1039">Host endosome</keyword>
<keyword evidence="5 15" id="KW-0945">Host-virus interaction</keyword>
<dbReference type="Pfam" id="PF00513">
    <property type="entry name" value="Late_protein_L2"/>
    <property type="match status" value="1"/>
</dbReference>
<dbReference type="EMBL" id="KU298909">
    <property type="protein sequence ID" value="ALT54820.1"/>
    <property type="molecule type" value="Genomic_DNA"/>
</dbReference>
<keyword evidence="4 15" id="KW-1048">Host nucleus</keyword>
<reference evidence="19 20" key="1">
    <citation type="journal article" date="2016" name="Virology">
        <title>Identification of novel human papillomavirus lineages and sublineages in HIV/HPV-coinfected pregnant women by next-generation sequencing.</title>
        <authorList>
            <person name="Siqueira J.D."/>
            <person name="Alves B.M."/>
            <person name="Prellwitz I.M."/>
            <person name="Furtado C."/>
            <person name="Meyrelles A.R."/>
            <person name="Machado E.S."/>
            <person name="Seuanez H.N."/>
            <person name="Soares M.A."/>
            <person name="Soares E.A."/>
        </authorList>
    </citation>
    <scope>NUCLEOTIDE SEQUENCE [LARGE SCALE GENOMIC DNA]</scope>
    <source>
        <strain evidence="17">58B.52</strain>
        <strain evidence="18">58C.52</strain>
    </source>
</reference>
<evidence type="ECO:0000313" key="19">
    <source>
        <dbReference type="Proteomes" id="UP000136198"/>
    </source>
</evidence>
<evidence type="ECO:0000313" key="17">
    <source>
        <dbReference type="EMBL" id="ALT54812.1"/>
    </source>
</evidence>
<evidence type="ECO:0000256" key="1">
    <source>
        <dbReference type="ARBA" id="ARBA00022524"/>
    </source>
</evidence>
<dbReference type="GO" id="GO:0003677">
    <property type="term" value="F:DNA binding"/>
    <property type="evidence" value="ECO:0007669"/>
    <property type="project" value="UniProtKB-UniRule"/>
</dbReference>
<keyword evidence="9 15" id="KW-1177">Microtubular inwards viral transport</keyword>
<keyword evidence="8 15" id="KW-0426">Late protein</keyword>
<comment type="PTM">
    <text evidence="15">Highly phosphorylated.</text>
</comment>
<comment type="similarity">
    <text evidence="15">Belongs to the papillomaviridae L2 protein family.</text>
</comment>
<evidence type="ECO:0000256" key="12">
    <source>
        <dbReference type="ARBA" id="ARBA00023125"/>
    </source>
</evidence>
<keyword evidence="14 15" id="KW-1160">Virus entry into host cell</keyword>
<evidence type="ECO:0000256" key="14">
    <source>
        <dbReference type="ARBA" id="ARBA00023296"/>
    </source>
</evidence>
<dbReference type="EMBL" id="KU298908">
    <property type="protein sequence ID" value="ALT54812.1"/>
    <property type="molecule type" value="Genomic_DNA"/>
</dbReference>
<feature type="region of interest" description="Disordered" evidence="16">
    <location>
        <begin position="203"/>
        <end position="224"/>
    </location>
</feature>
<evidence type="ECO:0000256" key="6">
    <source>
        <dbReference type="ARBA" id="ARBA00022812"/>
    </source>
</evidence>
<dbReference type="GO" id="GO:0046718">
    <property type="term" value="P:symbiont entry into host cell"/>
    <property type="evidence" value="ECO:0007669"/>
    <property type="project" value="UniProtKB-KW"/>
</dbReference>
<evidence type="ECO:0000256" key="3">
    <source>
        <dbReference type="ARBA" id="ARBA00022561"/>
    </source>
</evidence>
<keyword evidence="13 15" id="KW-1015">Disulfide bond</keyword>
<evidence type="ECO:0000256" key="13">
    <source>
        <dbReference type="ARBA" id="ARBA00023157"/>
    </source>
</evidence>
<feature type="compositionally biased region" description="Low complexity" evidence="16">
    <location>
        <begin position="203"/>
        <end position="214"/>
    </location>
</feature>
<feature type="short sequence motif" description="Nuclear localization signal" evidence="15">
    <location>
        <begin position="447"/>
        <end position="455"/>
    </location>
</feature>
<gene>
    <name evidence="15" type="primary">L2</name>
</gene>
<evidence type="ECO:0000256" key="16">
    <source>
        <dbReference type="SAM" id="MobiDB-lite"/>
    </source>
</evidence>
<comment type="function">
    <text evidence="15">Minor protein of the capsid that localizes along the inner surface of the virion, within the central cavities beneath the L1 pentamers. Plays a role in capsid stabilization through interaction with the major capsid protein L1. Once the virion enters the host cell, L2 escorts the genomic DNA into the nucleus by promoting escape from the endosomal compartments and traffic through the host Golgi network. Mechanistically, the C-terminus of L2 possesses a cell-penetrating peptide that protudes from the host endosome, interacts with host cytoplasmic retromer cargo and thereby mediates the capsid delivery to the host trans-Golgi network. Plays a role through its interaction with host dynein in the intracellular microtubule-dependent transport of viral capsid toward the nucleus. Mediates the viral genome import into the nucleus through binding to host importins. Once within the nucleus, L2 localizes viral genomes to host PML bodies in order to activate early gene expression for establishment of infection. Later on, promotes late gene expression by interacting with the viral E2 protein and by inhibiting its transcriptional activation functions. During virion assembly, encapsidates the genome by direct interaction with the viral DNA.</text>
</comment>
<evidence type="ECO:0000313" key="20">
    <source>
        <dbReference type="Proteomes" id="UP000175334"/>
    </source>
</evidence>
<evidence type="ECO:0000256" key="11">
    <source>
        <dbReference type="ARBA" id="ARBA00023120"/>
    </source>
</evidence>
<dbReference type="GO" id="GO:0075732">
    <property type="term" value="P:viral penetration into host nucleus"/>
    <property type="evidence" value="ECO:0007669"/>
    <property type="project" value="UniProtKB-KW"/>
</dbReference>
<comment type="subunit">
    <text evidence="15">Interacts with major capsid protein L1. Interacts with E2; this interaction inhibits E2 transcriptional activity but not the DNA replication function E2. Interacts with host HSPA8; this interaction is required for L2 nuclear translocation. Interacts with host importins KPNB2 and KPNB3. Forms a complex with importin alpha2-beta1 heterodimers via interaction with the importin alpha2 adapter. Interacts with host DYNLT1; this interaction is essential for virus intracellular transport during entry. Interacts (via C-terminus) with host retromer subunits VPS35 AND VPS29.</text>
</comment>
<keyword evidence="6" id="KW-1040">Host Golgi apparatus</keyword>
<evidence type="ECO:0000256" key="4">
    <source>
        <dbReference type="ARBA" id="ARBA00022562"/>
    </source>
</evidence>
<organismHost>
    <name type="scientific">Homo sapiens</name>
    <name type="common">Human</name>
    <dbReference type="NCBI Taxonomy" id="9606"/>
</organismHost>
<evidence type="ECO:0000313" key="18">
    <source>
        <dbReference type="EMBL" id="ALT54820.1"/>
    </source>
</evidence>
<dbReference type="InterPro" id="IPR000784">
    <property type="entry name" value="Late_L2"/>
</dbReference>
<dbReference type="GO" id="GO:0005198">
    <property type="term" value="F:structural molecule activity"/>
    <property type="evidence" value="ECO:0007669"/>
    <property type="project" value="UniProtKB-UniRule"/>
</dbReference>
<keyword evidence="2 15" id="KW-0597">Phosphoprotein</keyword>